<sequence>MFNTLALLYFKSSLVLCTVKAVRSFVLLKQLGLLNAFVYEPFCLGTRCLHLKF</sequence>
<dbReference type="Proteomes" id="UP000580250">
    <property type="component" value="Unassembled WGS sequence"/>
</dbReference>
<organism evidence="1 2">
    <name type="scientific">Meloidogyne enterolobii</name>
    <name type="common">Root-knot nematode worm</name>
    <name type="synonym">Meloidogyne mayaguensis</name>
    <dbReference type="NCBI Taxonomy" id="390850"/>
    <lineage>
        <taxon>Eukaryota</taxon>
        <taxon>Metazoa</taxon>
        <taxon>Ecdysozoa</taxon>
        <taxon>Nematoda</taxon>
        <taxon>Chromadorea</taxon>
        <taxon>Rhabditida</taxon>
        <taxon>Tylenchina</taxon>
        <taxon>Tylenchomorpha</taxon>
        <taxon>Tylenchoidea</taxon>
        <taxon>Meloidogynidae</taxon>
        <taxon>Meloidogyninae</taxon>
        <taxon>Meloidogyne</taxon>
    </lineage>
</organism>
<comment type="caution">
    <text evidence="1">The sequence shown here is derived from an EMBL/GenBank/DDBJ whole genome shotgun (WGS) entry which is preliminary data.</text>
</comment>
<dbReference type="EMBL" id="CAJEWN010000102">
    <property type="protein sequence ID" value="CAD2164266.1"/>
    <property type="molecule type" value="Genomic_DNA"/>
</dbReference>
<reference evidence="1 2" key="1">
    <citation type="submission" date="2020-08" db="EMBL/GenBank/DDBJ databases">
        <authorList>
            <person name="Koutsovoulos G."/>
            <person name="Danchin GJ E."/>
        </authorList>
    </citation>
    <scope>NUCLEOTIDE SEQUENCE [LARGE SCALE GENOMIC DNA]</scope>
</reference>
<dbReference type="AlphaFoldDB" id="A0A6V7UT74"/>
<evidence type="ECO:0000313" key="1">
    <source>
        <dbReference type="EMBL" id="CAD2164266.1"/>
    </source>
</evidence>
<gene>
    <name evidence="1" type="ORF">MENT_LOCUS16483</name>
</gene>
<name>A0A6V7UT74_MELEN</name>
<proteinExistence type="predicted"/>
<accession>A0A6V7UT74</accession>
<evidence type="ECO:0000313" key="2">
    <source>
        <dbReference type="Proteomes" id="UP000580250"/>
    </source>
</evidence>
<protein>
    <submittedName>
        <fullName evidence="1">Uncharacterized protein</fullName>
    </submittedName>
</protein>